<name>A0A139A6C5_GONPJ</name>
<dbReference type="GO" id="GO:0016020">
    <property type="term" value="C:membrane"/>
    <property type="evidence" value="ECO:0007669"/>
    <property type="project" value="TreeGrafter"/>
</dbReference>
<evidence type="ECO:0000256" key="3">
    <source>
        <dbReference type="ARBA" id="ARBA00022741"/>
    </source>
</evidence>
<evidence type="ECO:0000256" key="2">
    <source>
        <dbReference type="ARBA" id="ARBA00022598"/>
    </source>
</evidence>
<dbReference type="GO" id="GO:0004467">
    <property type="term" value="F:long-chain fatty acid-CoA ligase activity"/>
    <property type="evidence" value="ECO:0007669"/>
    <property type="project" value="UniProtKB-EC"/>
</dbReference>
<feature type="domain" description="AMP-dependent synthetase/ligase" evidence="8">
    <location>
        <begin position="78"/>
        <end position="489"/>
    </location>
</feature>
<dbReference type="InterPro" id="IPR020845">
    <property type="entry name" value="AMP-binding_CS"/>
</dbReference>
<evidence type="ECO:0000256" key="5">
    <source>
        <dbReference type="ARBA" id="ARBA00022840"/>
    </source>
</evidence>
<dbReference type="PROSITE" id="PS00455">
    <property type="entry name" value="AMP_BINDING"/>
    <property type="match status" value="1"/>
</dbReference>
<proteinExistence type="inferred from homology"/>
<keyword evidence="5 7" id="KW-0067">ATP-binding</keyword>
<dbReference type="OrthoDB" id="1700726at2759"/>
<dbReference type="STRING" id="1344416.A0A139A6C5"/>
<dbReference type="Pfam" id="PF00501">
    <property type="entry name" value="AMP-binding"/>
    <property type="match status" value="1"/>
</dbReference>
<evidence type="ECO:0000259" key="8">
    <source>
        <dbReference type="Pfam" id="PF00501"/>
    </source>
</evidence>
<dbReference type="SUPFAM" id="SSF56801">
    <property type="entry name" value="Acetyl-CoA synthetase-like"/>
    <property type="match status" value="1"/>
</dbReference>
<dbReference type="AlphaFoldDB" id="A0A139A6C5"/>
<comment type="similarity">
    <text evidence="1 7">Belongs to the ATP-dependent AMP-binding enzyme family.</text>
</comment>
<evidence type="ECO:0000256" key="1">
    <source>
        <dbReference type="ARBA" id="ARBA00006432"/>
    </source>
</evidence>
<dbReference type="PANTHER" id="PTHR43272:SF33">
    <property type="entry name" value="AMP-BINDING DOMAIN-CONTAINING PROTEIN-RELATED"/>
    <property type="match status" value="1"/>
</dbReference>
<dbReference type="EMBL" id="KQ965789">
    <property type="protein sequence ID" value="KXS12284.1"/>
    <property type="molecule type" value="Genomic_DNA"/>
</dbReference>
<organism evidence="9 10">
    <name type="scientific">Gonapodya prolifera (strain JEL478)</name>
    <name type="common">Monoblepharis prolifera</name>
    <dbReference type="NCBI Taxonomy" id="1344416"/>
    <lineage>
        <taxon>Eukaryota</taxon>
        <taxon>Fungi</taxon>
        <taxon>Fungi incertae sedis</taxon>
        <taxon>Chytridiomycota</taxon>
        <taxon>Chytridiomycota incertae sedis</taxon>
        <taxon>Monoblepharidomycetes</taxon>
        <taxon>Monoblepharidales</taxon>
        <taxon>Gonapodyaceae</taxon>
        <taxon>Gonapodya</taxon>
    </lineage>
</organism>
<dbReference type="CDD" id="cd05927">
    <property type="entry name" value="LC-FACS_euk"/>
    <property type="match status" value="1"/>
</dbReference>
<comment type="function">
    <text evidence="7">Catalyzes the conversion of long-chain fatty acids to their active form acyl-CoAs for both synthesis of cellular lipids, and degradation via beta-oxidation.</text>
</comment>
<sequence>MANDFRANSIRMLPNLAIIRNGMYPDALVRGWPDIRTLYDVFQKGGVTICPNNPYLGHRTYTLVTSPTDPSQTVKQWSGYIWRTYRQTADEATLIGSALIHLREKLTGKRGGQWCFGIYAQNRPEWLVAEQASYAYNAITTVLYDTLGPDVVEYIVNHAEAEIVVTSADKVAGLLKLAGKMPVMKAIISMDPLDGTAGAALRGWAAEKNVALLDWAEAITLGKANRAPHTPPSAQDIVTICYTSGTTGMPKGAILTHENIVSALRAMALGGTGFTKDDVYVSYLPLAHIYERQVIQNVARVGARIGFFRGDVLLLIEDLQVLQPTIFCSVPRLLNRIYDKIIAGATGGSPIRAALFRTALETKIQNLKNSGTLTHPLWDRLVFKKVQQVVGGRVRLIASGSAPISPDVMTFLRVAFACDVVEGYGQTETSAMGHITWPTDMTPGHLGPPGPCLETKLISIPEMNYNVTDKPFPRGEIAMRGYNNTKGYWKDEKKTRELFTEDGFLLTGDVGVLDDRGRVSIVDRKKNIFKLSQGEYVAPEKIEQTYQKSDFVAQIFVHGDSLKSELVAIVVPDFEVVVPLAAKRGWGSTPVEISRNKAFRKAVLEDMDKVGKKSKLRGFEFVKAIHIEPELFTIDNGMLTPTQKVKRPEAKDKYSKEIAGLYAEIDAQPKAPSKL</sequence>
<keyword evidence="7" id="KW-0443">Lipid metabolism</keyword>
<dbReference type="PANTHER" id="PTHR43272">
    <property type="entry name" value="LONG-CHAIN-FATTY-ACID--COA LIGASE"/>
    <property type="match status" value="1"/>
</dbReference>
<keyword evidence="4 7" id="KW-0276">Fatty acid metabolism</keyword>
<reference evidence="9 10" key="1">
    <citation type="journal article" date="2015" name="Genome Biol. Evol.">
        <title>Phylogenomic analyses indicate that early fungi evolved digesting cell walls of algal ancestors of land plants.</title>
        <authorList>
            <person name="Chang Y."/>
            <person name="Wang S."/>
            <person name="Sekimoto S."/>
            <person name="Aerts A.L."/>
            <person name="Choi C."/>
            <person name="Clum A."/>
            <person name="LaButti K.M."/>
            <person name="Lindquist E.A."/>
            <person name="Yee Ngan C."/>
            <person name="Ohm R.A."/>
            <person name="Salamov A.A."/>
            <person name="Grigoriev I.V."/>
            <person name="Spatafora J.W."/>
            <person name="Berbee M.L."/>
        </authorList>
    </citation>
    <scope>NUCLEOTIDE SEQUENCE [LARGE SCALE GENOMIC DNA]</scope>
    <source>
        <strain evidence="9 10">JEL478</strain>
    </source>
</reference>
<keyword evidence="2 7" id="KW-0436">Ligase</keyword>
<evidence type="ECO:0000256" key="6">
    <source>
        <dbReference type="ARBA" id="ARBA00026121"/>
    </source>
</evidence>
<dbReference type="Gene3D" id="3.40.50.12780">
    <property type="entry name" value="N-terminal domain of ligase-like"/>
    <property type="match status" value="1"/>
</dbReference>
<dbReference type="InterPro" id="IPR000873">
    <property type="entry name" value="AMP-dep_synth/lig_dom"/>
</dbReference>
<gene>
    <name evidence="9" type="ORF">M427DRAFT_34845</name>
</gene>
<dbReference type="Proteomes" id="UP000070544">
    <property type="component" value="Unassembled WGS sequence"/>
</dbReference>
<dbReference type="OMA" id="KCPIVEH"/>
<dbReference type="GO" id="GO:0005524">
    <property type="term" value="F:ATP binding"/>
    <property type="evidence" value="ECO:0007669"/>
    <property type="project" value="UniProtKB-KW"/>
</dbReference>
<accession>A0A139A6C5</accession>
<keyword evidence="10" id="KW-1185">Reference proteome</keyword>
<dbReference type="InterPro" id="IPR045311">
    <property type="entry name" value="LC-FACS_euk"/>
</dbReference>
<dbReference type="InterPro" id="IPR042099">
    <property type="entry name" value="ANL_N_sf"/>
</dbReference>
<evidence type="ECO:0000313" key="10">
    <source>
        <dbReference type="Proteomes" id="UP000070544"/>
    </source>
</evidence>
<protein>
    <recommendedName>
        <fullName evidence="6 7">Long-chain-fatty-acid--CoA ligase</fullName>
        <ecNumber evidence="6 7">6.2.1.3</ecNumber>
    </recommendedName>
</protein>
<evidence type="ECO:0000256" key="4">
    <source>
        <dbReference type="ARBA" id="ARBA00022832"/>
    </source>
</evidence>
<comment type="catalytic activity">
    <reaction evidence="7">
        <text>a long-chain fatty acid + ATP + CoA = a long-chain fatty acyl-CoA + AMP + diphosphate</text>
        <dbReference type="Rhea" id="RHEA:15421"/>
        <dbReference type="ChEBI" id="CHEBI:30616"/>
        <dbReference type="ChEBI" id="CHEBI:33019"/>
        <dbReference type="ChEBI" id="CHEBI:57287"/>
        <dbReference type="ChEBI" id="CHEBI:57560"/>
        <dbReference type="ChEBI" id="CHEBI:83139"/>
        <dbReference type="ChEBI" id="CHEBI:456215"/>
        <dbReference type="EC" id="6.2.1.3"/>
    </reaction>
</comment>
<dbReference type="GO" id="GO:0005783">
    <property type="term" value="C:endoplasmic reticulum"/>
    <property type="evidence" value="ECO:0007669"/>
    <property type="project" value="TreeGrafter"/>
</dbReference>
<evidence type="ECO:0000313" key="9">
    <source>
        <dbReference type="EMBL" id="KXS12284.1"/>
    </source>
</evidence>
<keyword evidence="3 7" id="KW-0547">Nucleotide-binding</keyword>
<dbReference type="EC" id="6.2.1.3" evidence="6 7"/>
<evidence type="ECO:0000256" key="7">
    <source>
        <dbReference type="RuleBase" id="RU369030"/>
    </source>
</evidence>